<keyword evidence="5 9" id="KW-0808">Transferase</keyword>
<evidence type="ECO:0000256" key="3">
    <source>
        <dbReference type="ARBA" id="ARBA00011245"/>
    </source>
</evidence>
<evidence type="ECO:0000256" key="5">
    <source>
        <dbReference type="ARBA" id="ARBA00022679"/>
    </source>
</evidence>
<dbReference type="PANTHER" id="PTHR11406">
    <property type="entry name" value="PHOSPHOGLYCERATE KINASE"/>
    <property type="match status" value="1"/>
</dbReference>
<comment type="subcellular location">
    <subcellularLocation>
        <location evidence="9">Cytoplasm</location>
    </subcellularLocation>
</comment>
<dbReference type="InterPro" id="IPR015911">
    <property type="entry name" value="Phosphoglycerate_kinase_CS"/>
</dbReference>
<comment type="caution">
    <text evidence="11">The sequence shown here is derived from an EMBL/GenBank/DDBJ whole genome shotgun (WGS) entry which is preliminary data.</text>
</comment>
<dbReference type="EMBL" id="JADQDC010000002">
    <property type="protein sequence ID" value="MBF9150025.1"/>
    <property type="molecule type" value="Genomic_DNA"/>
</dbReference>
<dbReference type="Pfam" id="PF00162">
    <property type="entry name" value="PGK"/>
    <property type="match status" value="1"/>
</dbReference>
<proteinExistence type="inferred from homology"/>
<dbReference type="InterPro" id="IPR036043">
    <property type="entry name" value="Phosphoglycerate_kinase_sf"/>
</dbReference>
<evidence type="ECO:0000256" key="4">
    <source>
        <dbReference type="ARBA" id="ARBA00013061"/>
    </source>
</evidence>
<dbReference type="PIRSF" id="PIRSF000724">
    <property type="entry name" value="Pgk"/>
    <property type="match status" value="1"/>
</dbReference>
<feature type="binding site" evidence="9">
    <location>
        <position position="37"/>
    </location>
    <ligand>
        <name>substrate</name>
    </ligand>
</feature>
<reference evidence="11 12" key="1">
    <citation type="submission" date="2020-11" db="EMBL/GenBank/DDBJ databases">
        <title>The genome sequence of Novosphingobium sp. 1Y9A.</title>
        <authorList>
            <person name="Liu Y."/>
        </authorList>
    </citation>
    <scope>NUCLEOTIDE SEQUENCE [LARGE SCALE GENOMIC DNA]</scope>
    <source>
        <strain evidence="11 12">1Y9A</strain>
    </source>
</reference>
<dbReference type="InterPro" id="IPR015824">
    <property type="entry name" value="Phosphoglycerate_kinase_N"/>
</dbReference>
<dbReference type="EC" id="2.7.2.3" evidence="4 9"/>
<dbReference type="Gene3D" id="3.40.50.1260">
    <property type="entry name" value="Phosphoglycerate kinase, N-terminal domain"/>
    <property type="match status" value="2"/>
</dbReference>
<feature type="binding site" evidence="9">
    <location>
        <position position="116"/>
    </location>
    <ligand>
        <name>substrate</name>
    </ligand>
</feature>
<dbReference type="RefSeq" id="WP_196274399.1">
    <property type="nucleotide sequence ID" value="NZ_JADQDC010000002.1"/>
</dbReference>
<organism evidence="11 12">
    <name type="scientific">Novosphingobium jiangmenense</name>
    <dbReference type="NCBI Taxonomy" id="2791981"/>
    <lineage>
        <taxon>Bacteria</taxon>
        <taxon>Pseudomonadati</taxon>
        <taxon>Pseudomonadota</taxon>
        <taxon>Alphaproteobacteria</taxon>
        <taxon>Sphingomonadales</taxon>
        <taxon>Sphingomonadaceae</taxon>
        <taxon>Novosphingobium</taxon>
    </lineage>
</organism>
<dbReference type="PANTHER" id="PTHR11406:SF23">
    <property type="entry name" value="PHOSPHOGLYCERATE KINASE 1, CHLOROPLASTIC-RELATED"/>
    <property type="match status" value="1"/>
</dbReference>
<comment type="caution">
    <text evidence="9">Lacks conserved residue(s) required for the propagation of feature annotation.</text>
</comment>
<comment type="pathway">
    <text evidence="9">Carbohydrate degradation; glycolysis; pyruvate from D-glyceraldehyde 3-phosphate: step 2/5.</text>
</comment>
<evidence type="ECO:0000256" key="7">
    <source>
        <dbReference type="ARBA" id="ARBA00022777"/>
    </source>
</evidence>
<dbReference type="PROSITE" id="PS00111">
    <property type="entry name" value="PGLYCERATE_KINASE"/>
    <property type="match status" value="1"/>
</dbReference>
<feature type="binding site" evidence="9">
    <location>
        <begin position="22"/>
        <end position="24"/>
    </location>
    <ligand>
        <name>substrate</name>
    </ligand>
</feature>
<feature type="binding site" evidence="9">
    <location>
        <begin position="352"/>
        <end position="355"/>
    </location>
    <ligand>
        <name>ATP</name>
        <dbReference type="ChEBI" id="CHEBI:30616"/>
    </ligand>
</feature>
<dbReference type="PRINTS" id="PR00477">
    <property type="entry name" value="PHGLYCKINASE"/>
</dbReference>
<dbReference type="SUPFAM" id="SSF53748">
    <property type="entry name" value="Phosphoglycerate kinase"/>
    <property type="match status" value="1"/>
</dbReference>
<dbReference type="HAMAP" id="MF_00145">
    <property type="entry name" value="Phosphoglyc_kinase"/>
    <property type="match status" value="1"/>
</dbReference>
<protein>
    <recommendedName>
        <fullName evidence="4 9">Phosphoglycerate kinase</fullName>
        <ecNumber evidence="4 9">2.7.2.3</ecNumber>
    </recommendedName>
</protein>
<dbReference type="InterPro" id="IPR001576">
    <property type="entry name" value="Phosphoglycerate_kinase"/>
</dbReference>
<evidence type="ECO:0000256" key="8">
    <source>
        <dbReference type="ARBA" id="ARBA00022840"/>
    </source>
</evidence>
<dbReference type="Proteomes" id="UP000600799">
    <property type="component" value="Unassembled WGS sequence"/>
</dbReference>
<feature type="binding site" evidence="9">
    <location>
        <position position="149"/>
    </location>
    <ligand>
        <name>substrate</name>
    </ligand>
</feature>
<evidence type="ECO:0000256" key="6">
    <source>
        <dbReference type="ARBA" id="ARBA00022741"/>
    </source>
</evidence>
<sequence>MSFKTLDDIGDLTGKTVLVREDLNVPMADGAVTDDTRLRATVATLNELSDKGAKVLVLAHFGRPKGQPSEEFSLKKLAAPLSHVLGRPVSYIDWEGDKAAVAALAPGAIAVLENTRFFGGEEKNDPAVIERFASLGDIYVNDAFSAAHRAHASTEGLAHVLPAYAGRAMEAELKALQKALGEPERPVAAVVGGAKVSTKLDVLKHLVSKVDHLIIGGGMANTFLAARGVNVGKSLCEHDLKATAEEILDNADKAGCTVHLPYDVVVSKEFAANPPSLRTCNVHEVAEDEMILDVGPAAVEALGDALKTCRTLVWNGPMGAFETEPFDAATVALAKTAAALTKEGSLVSVAGGGDTVAALNHAGVAADFTYISTAGGAFLEWMEGKELPGVAALER</sequence>
<keyword evidence="9" id="KW-0324">Glycolysis</keyword>
<feature type="binding site" evidence="9">
    <location>
        <position position="199"/>
    </location>
    <ligand>
        <name>ATP</name>
        <dbReference type="ChEBI" id="CHEBI:30616"/>
    </ligand>
</feature>
<keyword evidence="8 9" id="KW-0067">ATP-binding</keyword>
<evidence type="ECO:0000256" key="1">
    <source>
        <dbReference type="ARBA" id="ARBA00000642"/>
    </source>
</evidence>
<gene>
    <name evidence="9" type="primary">pgk</name>
    <name evidence="11" type="ORF">I2488_03330</name>
</gene>
<keyword evidence="7 9" id="KW-0418">Kinase</keyword>
<evidence type="ECO:0000256" key="9">
    <source>
        <dbReference type="HAMAP-Rule" id="MF_00145"/>
    </source>
</evidence>
<feature type="binding site" evidence="9">
    <location>
        <begin position="60"/>
        <end position="63"/>
    </location>
    <ligand>
        <name>substrate</name>
    </ligand>
</feature>
<comment type="catalytic activity">
    <reaction evidence="1 9 10">
        <text>(2R)-3-phosphoglycerate + ATP = (2R)-3-phospho-glyceroyl phosphate + ADP</text>
        <dbReference type="Rhea" id="RHEA:14801"/>
        <dbReference type="ChEBI" id="CHEBI:30616"/>
        <dbReference type="ChEBI" id="CHEBI:57604"/>
        <dbReference type="ChEBI" id="CHEBI:58272"/>
        <dbReference type="ChEBI" id="CHEBI:456216"/>
        <dbReference type="EC" id="2.7.2.3"/>
    </reaction>
</comment>
<feature type="binding site" evidence="9">
    <location>
        <position position="322"/>
    </location>
    <ligand>
        <name>ATP</name>
        <dbReference type="ChEBI" id="CHEBI:30616"/>
    </ligand>
</feature>
<evidence type="ECO:0000256" key="2">
    <source>
        <dbReference type="ARBA" id="ARBA00008982"/>
    </source>
</evidence>
<evidence type="ECO:0000313" key="11">
    <source>
        <dbReference type="EMBL" id="MBF9150025.1"/>
    </source>
</evidence>
<name>A0ABS0HCP3_9SPHN</name>
<accession>A0ABS0HCP3</accession>
<comment type="similarity">
    <text evidence="2 9 10">Belongs to the phosphoglycerate kinase family.</text>
</comment>
<comment type="subunit">
    <text evidence="3 9">Monomer.</text>
</comment>
<dbReference type="GO" id="GO:0016301">
    <property type="term" value="F:kinase activity"/>
    <property type="evidence" value="ECO:0007669"/>
    <property type="project" value="UniProtKB-KW"/>
</dbReference>
<keyword evidence="6 9" id="KW-0547">Nucleotide-binding</keyword>
<keyword evidence="12" id="KW-1185">Reference proteome</keyword>
<keyword evidence="9" id="KW-0963">Cytoplasm</keyword>
<evidence type="ECO:0000256" key="10">
    <source>
        <dbReference type="RuleBase" id="RU000532"/>
    </source>
</evidence>
<evidence type="ECO:0000313" key="12">
    <source>
        <dbReference type="Proteomes" id="UP000600799"/>
    </source>
</evidence>